<proteinExistence type="predicted"/>
<reference evidence="1" key="1">
    <citation type="journal article" date="2020" name="Stud. Mycol.">
        <title>101 Dothideomycetes genomes: a test case for predicting lifestyles and emergence of pathogens.</title>
        <authorList>
            <person name="Haridas S."/>
            <person name="Albert R."/>
            <person name="Binder M."/>
            <person name="Bloem J."/>
            <person name="Labutti K."/>
            <person name="Salamov A."/>
            <person name="Andreopoulos B."/>
            <person name="Baker S."/>
            <person name="Barry K."/>
            <person name="Bills G."/>
            <person name="Bluhm B."/>
            <person name="Cannon C."/>
            <person name="Castanera R."/>
            <person name="Culley D."/>
            <person name="Daum C."/>
            <person name="Ezra D."/>
            <person name="Gonzalez J."/>
            <person name="Henrissat B."/>
            <person name="Kuo A."/>
            <person name="Liang C."/>
            <person name="Lipzen A."/>
            <person name="Lutzoni F."/>
            <person name="Magnuson J."/>
            <person name="Mondo S."/>
            <person name="Nolan M."/>
            <person name="Ohm R."/>
            <person name="Pangilinan J."/>
            <person name="Park H.-J."/>
            <person name="Ramirez L."/>
            <person name="Alfaro M."/>
            <person name="Sun H."/>
            <person name="Tritt A."/>
            <person name="Yoshinaga Y."/>
            <person name="Zwiers L.-H."/>
            <person name="Turgeon B."/>
            <person name="Goodwin S."/>
            <person name="Spatafora J."/>
            <person name="Crous P."/>
            <person name="Grigoriev I."/>
        </authorList>
    </citation>
    <scope>NUCLEOTIDE SEQUENCE</scope>
    <source>
        <strain evidence="1">CBS 525.71</strain>
    </source>
</reference>
<name>A0ACB6SEN8_9PLEO</name>
<dbReference type="Proteomes" id="UP000799754">
    <property type="component" value="Unassembled WGS sequence"/>
</dbReference>
<evidence type="ECO:0000313" key="2">
    <source>
        <dbReference type="Proteomes" id="UP000799754"/>
    </source>
</evidence>
<dbReference type="EMBL" id="MU006703">
    <property type="protein sequence ID" value="KAF2632447.1"/>
    <property type="molecule type" value="Genomic_DNA"/>
</dbReference>
<evidence type="ECO:0000313" key="1">
    <source>
        <dbReference type="EMBL" id="KAF2632447.1"/>
    </source>
</evidence>
<protein>
    <submittedName>
        <fullName evidence="1">Uncharacterized protein</fullName>
    </submittedName>
</protein>
<gene>
    <name evidence="1" type="ORF">BU25DRAFT_454772</name>
</gene>
<sequence length="311" mass="34678">MHQKNERHDESVKVLRLPRLAVWVHDYKSFTSTRTVSTLVFAALNRDITEGSISTNLPIQKDNDKIIKKISVVACDVDLEFIEGILTIGEVTNGAPLVAINTLADSEITAPESGSGETRWNPIEHPKNTLNELVLCSRVNESNDQWNMTYIENFIEAFISVSILGDSNNFNNGDVRTLASYSYVLKLQSPRCKLLMVSPMIILINGAILLIMILHLHHKLRIPVLRLATPIEILKSAQTDHLSCQAANDMLKPTQPSQLEKIKVRFDVNNSGLWGLSCLDDDTGLLGDSELLKGRSLPGSTVTLEYQCFQR</sequence>
<comment type="caution">
    <text evidence="1">The sequence shown here is derived from an EMBL/GenBank/DDBJ whole genome shotgun (WGS) entry which is preliminary data.</text>
</comment>
<keyword evidence="2" id="KW-1185">Reference proteome</keyword>
<accession>A0ACB6SEN8</accession>
<organism evidence="1 2">
    <name type="scientific">Macroventuria anomochaeta</name>
    <dbReference type="NCBI Taxonomy" id="301207"/>
    <lineage>
        <taxon>Eukaryota</taxon>
        <taxon>Fungi</taxon>
        <taxon>Dikarya</taxon>
        <taxon>Ascomycota</taxon>
        <taxon>Pezizomycotina</taxon>
        <taxon>Dothideomycetes</taxon>
        <taxon>Pleosporomycetidae</taxon>
        <taxon>Pleosporales</taxon>
        <taxon>Pleosporineae</taxon>
        <taxon>Didymellaceae</taxon>
        <taxon>Macroventuria</taxon>
    </lineage>
</organism>